<feature type="compositionally biased region" description="Basic and acidic residues" evidence="3">
    <location>
        <begin position="123"/>
        <end position="141"/>
    </location>
</feature>
<protein>
    <recommendedName>
        <fullName evidence="4">NADH:quinone oxidoreductase/Mrp antiporter transmembrane domain-containing protein</fullName>
    </recommendedName>
</protein>
<feature type="region of interest" description="Disordered" evidence="3">
    <location>
        <begin position="111"/>
        <end position="232"/>
    </location>
</feature>
<dbReference type="PANTHER" id="PTHR45564:SF1">
    <property type="entry name" value="NAD(P)H-QUINONE OXIDOREDUCTASE SUBUNIT 2"/>
    <property type="match status" value="1"/>
</dbReference>
<feature type="compositionally biased region" description="Basic and acidic residues" evidence="3">
    <location>
        <begin position="183"/>
        <end position="203"/>
    </location>
</feature>
<keyword evidence="2" id="KW-0520">NAD</keyword>
<feature type="compositionally biased region" description="Basic and acidic residues" evidence="3">
    <location>
        <begin position="148"/>
        <end position="157"/>
    </location>
</feature>
<evidence type="ECO:0000256" key="2">
    <source>
        <dbReference type="ARBA" id="ARBA00023027"/>
    </source>
</evidence>
<dbReference type="Pfam" id="PF00361">
    <property type="entry name" value="Proton_antipo_M"/>
    <property type="match status" value="1"/>
</dbReference>
<feature type="compositionally biased region" description="Basic and acidic residues" evidence="3">
    <location>
        <begin position="214"/>
        <end position="232"/>
    </location>
</feature>
<dbReference type="AlphaFoldDB" id="A0ABD0TTM4"/>
<evidence type="ECO:0000256" key="3">
    <source>
        <dbReference type="SAM" id="MobiDB-lite"/>
    </source>
</evidence>
<dbReference type="GO" id="GO:0009536">
    <property type="term" value="C:plastid"/>
    <property type="evidence" value="ECO:0007669"/>
    <property type="project" value="UniProtKB-ARBA"/>
</dbReference>
<keyword evidence="1" id="KW-1278">Translocase</keyword>
<proteinExistence type="predicted"/>
<dbReference type="EMBL" id="JANQDX010000038">
    <property type="protein sequence ID" value="KAL0902962.1"/>
    <property type="molecule type" value="Genomic_DNA"/>
</dbReference>
<comment type="caution">
    <text evidence="5">The sequence shown here is derived from an EMBL/GenBank/DDBJ whole genome shotgun (WGS) entry which is preliminary data.</text>
</comment>
<evidence type="ECO:0000259" key="4">
    <source>
        <dbReference type="Pfam" id="PF00361"/>
    </source>
</evidence>
<evidence type="ECO:0000256" key="1">
    <source>
        <dbReference type="ARBA" id="ARBA00022967"/>
    </source>
</evidence>
<name>A0ABD0TTM4_DENTH</name>
<dbReference type="Proteomes" id="UP001552299">
    <property type="component" value="Unassembled WGS sequence"/>
</dbReference>
<organism evidence="5 6">
    <name type="scientific">Dendrobium thyrsiflorum</name>
    <name type="common">Pinecone-like raceme dendrobium</name>
    <name type="synonym">Orchid</name>
    <dbReference type="NCBI Taxonomy" id="117978"/>
    <lineage>
        <taxon>Eukaryota</taxon>
        <taxon>Viridiplantae</taxon>
        <taxon>Streptophyta</taxon>
        <taxon>Embryophyta</taxon>
        <taxon>Tracheophyta</taxon>
        <taxon>Spermatophyta</taxon>
        <taxon>Magnoliopsida</taxon>
        <taxon>Liliopsida</taxon>
        <taxon>Asparagales</taxon>
        <taxon>Orchidaceae</taxon>
        <taxon>Epidendroideae</taxon>
        <taxon>Malaxideae</taxon>
        <taxon>Dendrobiinae</taxon>
        <taxon>Dendrobium</taxon>
    </lineage>
</organism>
<sequence length="232" mass="26128">MGGASSSILVHGLSWLYGLSGGEIELQEIVNGLINTQMYNSPGISIALISITVGIGFKLSPAPFHQWTPDGYEGVRVRRGRGNASSQCPSTRRYGAEVTHAILPGKARTTFNKRMPSPIVTKKLKEKETSETEEGGERKEESDVETTSEMKETKQEQEGSTEENPSLCSEEREDLDKIDETEEIRVNGKEKTKDEFHFQEARYQDSPVYEDSDLETRIGKTERREKEMNEYE</sequence>
<evidence type="ECO:0000313" key="5">
    <source>
        <dbReference type="EMBL" id="KAL0902962.1"/>
    </source>
</evidence>
<dbReference type="InterPro" id="IPR008896">
    <property type="entry name" value="TIC214"/>
</dbReference>
<dbReference type="PANTHER" id="PTHR45564">
    <property type="entry name" value="NAD(P)H-QUINONE OXIDOREDUCTASE SUBUNIT 2 B, CHLOROPLASTIC"/>
    <property type="match status" value="1"/>
</dbReference>
<dbReference type="InterPro" id="IPR001750">
    <property type="entry name" value="ND/Mrp_TM"/>
</dbReference>
<dbReference type="Pfam" id="PF05758">
    <property type="entry name" value="Ycf1"/>
    <property type="match status" value="1"/>
</dbReference>
<gene>
    <name evidence="5" type="ORF">M5K25_028355</name>
</gene>
<accession>A0ABD0TTM4</accession>
<evidence type="ECO:0000313" key="6">
    <source>
        <dbReference type="Proteomes" id="UP001552299"/>
    </source>
</evidence>
<reference evidence="5 6" key="1">
    <citation type="journal article" date="2024" name="Plant Biotechnol. J.">
        <title>Dendrobium thyrsiflorum genome and its molecular insights into genes involved in important horticultural traits.</title>
        <authorList>
            <person name="Chen B."/>
            <person name="Wang J.Y."/>
            <person name="Zheng P.J."/>
            <person name="Li K.L."/>
            <person name="Liang Y.M."/>
            <person name="Chen X.F."/>
            <person name="Zhang C."/>
            <person name="Zhao X."/>
            <person name="He X."/>
            <person name="Zhang G.Q."/>
            <person name="Liu Z.J."/>
            <person name="Xu Q."/>
        </authorList>
    </citation>
    <scope>NUCLEOTIDE SEQUENCE [LARGE SCALE GENOMIC DNA]</scope>
    <source>
        <strain evidence="5">GZMU011</strain>
    </source>
</reference>
<feature type="domain" description="NADH:quinone oxidoreductase/Mrp antiporter transmembrane" evidence="4">
    <location>
        <begin position="2"/>
        <end position="74"/>
    </location>
</feature>
<feature type="compositionally biased region" description="Acidic residues" evidence="3">
    <location>
        <begin position="171"/>
        <end position="182"/>
    </location>
</feature>
<keyword evidence="6" id="KW-1185">Reference proteome</keyword>